<organism evidence="2 3">
    <name type="scientific">Aphis glycines</name>
    <name type="common">Soybean aphid</name>
    <dbReference type="NCBI Taxonomy" id="307491"/>
    <lineage>
        <taxon>Eukaryota</taxon>
        <taxon>Metazoa</taxon>
        <taxon>Ecdysozoa</taxon>
        <taxon>Arthropoda</taxon>
        <taxon>Hexapoda</taxon>
        <taxon>Insecta</taxon>
        <taxon>Pterygota</taxon>
        <taxon>Neoptera</taxon>
        <taxon>Paraneoptera</taxon>
        <taxon>Hemiptera</taxon>
        <taxon>Sternorrhyncha</taxon>
        <taxon>Aphidomorpha</taxon>
        <taxon>Aphidoidea</taxon>
        <taxon>Aphididae</taxon>
        <taxon>Aphidini</taxon>
        <taxon>Aphis</taxon>
        <taxon>Aphis</taxon>
    </lineage>
</organism>
<dbReference type="AlphaFoldDB" id="A0A6G0T9E5"/>
<keyword evidence="3" id="KW-1185">Reference proteome</keyword>
<evidence type="ECO:0000259" key="1">
    <source>
        <dbReference type="Pfam" id="PF14214"/>
    </source>
</evidence>
<protein>
    <recommendedName>
        <fullName evidence="1">Helitron helicase-like domain-containing protein</fullName>
    </recommendedName>
</protein>
<feature type="domain" description="Helitron helicase-like" evidence="1">
    <location>
        <begin position="44"/>
        <end position="138"/>
    </location>
</feature>
<dbReference type="PANTHER" id="PTHR45786:SF74">
    <property type="entry name" value="ATP-DEPENDENT DNA HELICASE"/>
    <property type="match status" value="1"/>
</dbReference>
<dbReference type="Proteomes" id="UP000475862">
    <property type="component" value="Unassembled WGS sequence"/>
</dbReference>
<feature type="non-terminal residue" evidence="2">
    <location>
        <position position="201"/>
    </location>
</feature>
<sequence>MTSFGAKKIVTEGFMPTFKVQGQNEREVRSRYTNFPDVKPGLNHLKQLRAENYIHLKDAVGKNDFNATDLGQMVVLPSSFTGGPRYMHERTQDAMTYVRVHGRPDLFITFTCNPTWKDIIDALFSGQKLHVRHYIRARTKGKLFGDVRCYMYSVEWQKRGLPHVHILLWLQNRISSNIIDNVISAEIPDPEQDPLLYDIVK</sequence>
<evidence type="ECO:0000313" key="3">
    <source>
        <dbReference type="Proteomes" id="UP000475862"/>
    </source>
</evidence>
<dbReference type="InterPro" id="IPR025476">
    <property type="entry name" value="Helitron_helicase-like"/>
</dbReference>
<reference evidence="2 3" key="1">
    <citation type="submission" date="2019-08" db="EMBL/GenBank/DDBJ databases">
        <title>The genome of the soybean aphid Biotype 1, its phylome, world population structure and adaptation to the North American continent.</title>
        <authorList>
            <person name="Giordano R."/>
            <person name="Donthu R.K."/>
            <person name="Hernandez A.G."/>
            <person name="Wright C.L."/>
            <person name="Zimin A.V."/>
        </authorList>
    </citation>
    <scope>NUCLEOTIDE SEQUENCE [LARGE SCALE GENOMIC DNA]</scope>
    <source>
        <tissue evidence="2">Whole aphids</tissue>
    </source>
</reference>
<dbReference type="Pfam" id="PF14214">
    <property type="entry name" value="Helitron_like_N"/>
    <property type="match status" value="1"/>
</dbReference>
<dbReference type="EMBL" id="VYZN01000048">
    <property type="protein sequence ID" value="KAE9528620.1"/>
    <property type="molecule type" value="Genomic_DNA"/>
</dbReference>
<proteinExistence type="predicted"/>
<accession>A0A6G0T9E5</accession>
<dbReference type="PANTHER" id="PTHR45786">
    <property type="entry name" value="DNA BINDING PROTEIN-LIKE"/>
    <property type="match status" value="1"/>
</dbReference>
<gene>
    <name evidence="2" type="ORF">AGLY_012195</name>
</gene>
<dbReference type="OrthoDB" id="6614296at2759"/>
<evidence type="ECO:0000313" key="2">
    <source>
        <dbReference type="EMBL" id="KAE9528620.1"/>
    </source>
</evidence>
<name>A0A6G0T9E5_APHGL</name>
<comment type="caution">
    <text evidence="2">The sequence shown here is derived from an EMBL/GenBank/DDBJ whole genome shotgun (WGS) entry which is preliminary data.</text>
</comment>